<protein>
    <submittedName>
        <fullName evidence="6">ABC transporter</fullName>
    </submittedName>
</protein>
<dbReference type="GO" id="GO:0022857">
    <property type="term" value="F:transmembrane transporter activity"/>
    <property type="evidence" value="ECO:0007669"/>
    <property type="project" value="TreeGrafter"/>
</dbReference>
<dbReference type="InterPro" id="IPR027417">
    <property type="entry name" value="P-loop_NTPase"/>
</dbReference>
<comment type="caution">
    <text evidence="6">The sequence shown here is derived from an EMBL/GenBank/DDBJ whole genome shotgun (WGS) entry which is preliminary data.</text>
</comment>
<keyword evidence="4" id="KW-0067">ATP-binding</keyword>
<dbReference type="PROSITE" id="PS50893">
    <property type="entry name" value="ABC_TRANSPORTER_2"/>
    <property type="match status" value="1"/>
</dbReference>
<keyword evidence="3" id="KW-0547">Nucleotide-binding</keyword>
<accession>A0A2I9CTZ2</accession>
<dbReference type="InterPro" id="IPR003593">
    <property type="entry name" value="AAA+_ATPase"/>
</dbReference>
<comment type="similarity">
    <text evidence="1">Belongs to the ABC transporter superfamily.</text>
</comment>
<dbReference type="PROSITE" id="PS00211">
    <property type="entry name" value="ABC_TRANSPORTER_1"/>
    <property type="match status" value="1"/>
</dbReference>
<dbReference type="GO" id="GO:0005524">
    <property type="term" value="F:ATP binding"/>
    <property type="evidence" value="ECO:0007669"/>
    <property type="project" value="UniProtKB-KW"/>
</dbReference>
<keyword evidence="7" id="KW-1185">Reference proteome</keyword>
<dbReference type="PANTHER" id="PTHR24220:SF689">
    <property type="entry name" value="LIPOPROTEIN-RELEASING SYSTEM ATP-BINDING PROTEIN LOLD"/>
    <property type="match status" value="1"/>
</dbReference>
<reference evidence="7" key="1">
    <citation type="submission" date="2018-01" db="EMBL/GenBank/DDBJ databases">
        <title>Draft Genome Sequence of the Radioresistant Bacterium Deinococcus aerius TR0125, Isolated from the Higher Atmosphere above Japan.</title>
        <authorList>
            <person name="Satoh K."/>
            <person name="Arai H."/>
            <person name="Sanzen T."/>
            <person name="Kawaguchi Y."/>
            <person name="Hayashi H."/>
            <person name="Yokobori S."/>
            <person name="Yamagishi A."/>
            <person name="Oono Y."/>
            <person name="Narumi I."/>
        </authorList>
    </citation>
    <scope>NUCLEOTIDE SEQUENCE [LARGE SCALE GENOMIC DNA]</scope>
    <source>
        <strain evidence="7">TR0125</strain>
    </source>
</reference>
<sequence>MPRVTTRAPAPTAALTATALSARNLRHGFGETVVLHGVSLEVGAGEVVAVTGPSGSGKSTLLHLLGGLDTPQQGEVWWAGERVDLLGTQARARRRAGRVGLVFQHHYLLEDLTVEQNILVPALLTGRDETERARGLLARVGLAGRGRELPRVLSGGERQRVAVARALITRPAVVLADEPTGSLDRANAEVVAGLLLDLAREERAGVLLVTHEERLAEQTDRALHLLDGRIVEEAVSR</sequence>
<evidence type="ECO:0000313" key="6">
    <source>
        <dbReference type="EMBL" id="GBF05272.1"/>
    </source>
</evidence>
<dbReference type="Gene3D" id="3.40.50.300">
    <property type="entry name" value="P-loop containing nucleotide triphosphate hydrolases"/>
    <property type="match status" value="1"/>
</dbReference>
<dbReference type="SUPFAM" id="SSF52540">
    <property type="entry name" value="P-loop containing nucleoside triphosphate hydrolases"/>
    <property type="match status" value="1"/>
</dbReference>
<dbReference type="Pfam" id="PF00005">
    <property type="entry name" value="ABC_tran"/>
    <property type="match status" value="1"/>
</dbReference>
<dbReference type="Proteomes" id="UP000236569">
    <property type="component" value="Unassembled WGS sequence"/>
</dbReference>
<dbReference type="InterPro" id="IPR015854">
    <property type="entry name" value="ABC_transpr_LolD-like"/>
</dbReference>
<dbReference type="GO" id="GO:0005886">
    <property type="term" value="C:plasma membrane"/>
    <property type="evidence" value="ECO:0007669"/>
    <property type="project" value="TreeGrafter"/>
</dbReference>
<dbReference type="SMART" id="SM00382">
    <property type="entry name" value="AAA"/>
    <property type="match status" value="1"/>
</dbReference>
<dbReference type="EMBL" id="BFAG01000004">
    <property type="protein sequence ID" value="GBF05272.1"/>
    <property type="molecule type" value="Genomic_DNA"/>
</dbReference>
<evidence type="ECO:0000256" key="3">
    <source>
        <dbReference type="ARBA" id="ARBA00022741"/>
    </source>
</evidence>
<dbReference type="CDD" id="cd03255">
    <property type="entry name" value="ABC_MJ0796_LolCDE_FtsE"/>
    <property type="match status" value="1"/>
</dbReference>
<keyword evidence="2" id="KW-0813">Transport</keyword>
<evidence type="ECO:0000256" key="2">
    <source>
        <dbReference type="ARBA" id="ARBA00022448"/>
    </source>
</evidence>
<feature type="domain" description="ABC transporter" evidence="5">
    <location>
        <begin position="20"/>
        <end position="237"/>
    </location>
</feature>
<organism evidence="6 7">
    <name type="scientific">Deinococcus aerius</name>
    <dbReference type="NCBI Taxonomy" id="200253"/>
    <lineage>
        <taxon>Bacteria</taxon>
        <taxon>Thermotogati</taxon>
        <taxon>Deinococcota</taxon>
        <taxon>Deinococci</taxon>
        <taxon>Deinococcales</taxon>
        <taxon>Deinococcaceae</taxon>
        <taxon>Deinococcus</taxon>
    </lineage>
</organism>
<dbReference type="InterPro" id="IPR003439">
    <property type="entry name" value="ABC_transporter-like_ATP-bd"/>
</dbReference>
<proteinExistence type="inferred from homology"/>
<evidence type="ECO:0000313" key="7">
    <source>
        <dbReference type="Proteomes" id="UP000236569"/>
    </source>
</evidence>
<dbReference type="GO" id="GO:0016887">
    <property type="term" value="F:ATP hydrolysis activity"/>
    <property type="evidence" value="ECO:0007669"/>
    <property type="project" value="InterPro"/>
</dbReference>
<evidence type="ECO:0000259" key="5">
    <source>
        <dbReference type="PROSITE" id="PS50893"/>
    </source>
</evidence>
<name>A0A2I9CTZ2_9DEIO</name>
<dbReference type="PANTHER" id="PTHR24220">
    <property type="entry name" value="IMPORT ATP-BINDING PROTEIN"/>
    <property type="match status" value="1"/>
</dbReference>
<gene>
    <name evidence="6" type="ORF">DAERI_040032</name>
</gene>
<dbReference type="InterPro" id="IPR017911">
    <property type="entry name" value="MacB-like_ATP-bd"/>
</dbReference>
<dbReference type="InterPro" id="IPR017871">
    <property type="entry name" value="ABC_transporter-like_CS"/>
</dbReference>
<evidence type="ECO:0000256" key="1">
    <source>
        <dbReference type="ARBA" id="ARBA00005417"/>
    </source>
</evidence>
<evidence type="ECO:0000256" key="4">
    <source>
        <dbReference type="ARBA" id="ARBA00022840"/>
    </source>
</evidence>
<dbReference type="AlphaFoldDB" id="A0A2I9CTZ2"/>